<protein>
    <submittedName>
        <fullName evidence="11">Rhodopsin, GQ-coupled-like</fullName>
    </submittedName>
</protein>
<feature type="transmembrane region" description="Helical" evidence="8">
    <location>
        <begin position="29"/>
        <end position="50"/>
    </location>
</feature>
<dbReference type="InterPro" id="IPR000276">
    <property type="entry name" value="GPCR_Rhodpsn"/>
</dbReference>
<sequence>MDGNLSTAPTIDPLAVTARYEWQVIVETLISILIAFFSISGNTLVFLAVYRDASLRTVPNAFIISLAITDFLFATTRQPMFIHTLLVGHWDFSDAVCQFQGFQGYNLFAATLFTLSAISISRFCLIVYPLHYKSIFSKKSVPRVIACIWVFSVLLCIGPLFGWGEYKFDTQGSICTFDHKSSKSYHILTNTIVQVNVVILIFCYVMIFRTVRAHQRRIRLQETIENGLTIENEANSPENQHPNEHSHEHFKREEIYITRTLLIVVCLFGMCWLPTAILSNLESANVNLPRWVRLLETMSIGMNSMVNPLVYGIRSPKFRRAFLQALRCQ</sequence>
<feature type="transmembrane region" description="Helical" evidence="8">
    <location>
        <begin position="144"/>
        <end position="164"/>
    </location>
</feature>
<reference evidence="11" key="1">
    <citation type="submission" date="2025-08" db="UniProtKB">
        <authorList>
            <consortium name="RefSeq"/>
        </authorList>
    </citation>
    <scope>IDENTIFICATION</scope>
    <source>
        <tissue evidence="11">Tentacle</tissue>
    </source>
</reference>
<proteinExistence type="predicted"/>
<dbReference type="KEGG" id="aten:116292422"/>
<dbReference type="InParanoid" id="A0A6P8HSE5"/>
<comment type="subcellular location">
    <subcellularLocation>
        <location evidence="1">Membrane</location>
        <topology evidence="1">Multi-pass membrane protein</topology>
    </subcellularLocation>
</comment>
<evidence type="ECO:0000256" key="2">
    <source>
        <dbReference type="ARBA" id="ARBA00022692"/>
    </source>
</evidence>
<feature type="transmembrane region" description="Helical" evidence="8">
    <location>
        <begin position="184"/>
        <end position="207"/>
    </location>
</feature>
<keyword evidence="10" id="KW-1185">Reference proteome</keyword>
<keyword evidence="4" id="KW-0297">G-protein coupled receptor</keyword>
<dbReference type="CDD" id="cd00637">
    <property type="entry name" value="7tm_classA_rhodopsin-like"/>
    <property type="match status" value="1"/>
</dbReference>
<dbReference type="PRINTS" id="PR00237">
    <property type="entry name" value="GPCRRHODOPSN"/>
</dbReference>
<evidence type="ECO:0000256" key="3">
    <source>
        <dbReference type="ARBA" id="ARBA00022989"/>
    </source>
</evidence>
<accession>A0A6P8HSE5</accession>
<name>A0A6P8HSE5_ACTTE</name>
<evidence type="ECO:0000256" key="7">
    <source>
        <dbReference type="ARBA" id="ARBA00023224"/>
    </source>
</evidence>
<evidence type="ECO:0000256" key="5">
    <source>
        <dbReference type="ARBA" id="ARBA00023136"/>
    </source>
</evidence>
<keyword evidence="3 8" id="KW-1133">Transmembrane helix</keyword>
<keyword evidence="2 8" id="KW-0812">Transmembrane</keyword>
<dbReference type="Gene3D" id="1.20.1070.10">
    <property type="entry name" value="Rhodopsin 7-helix transmembrane proteins"/>
    <property type="match status" value="1"/>
</dbReference>
<evidence type="ECO:0000256" key="1">
    <source>
        <dbReference type="ARBA" id="ARBA00004141"/>
    </source>
</evidence>
<dbReference type="GeneID" id="116292422"/>
<dbReference type="Pfam" id="PF00001">
    <property type="entry name" value="7tm_1"/>
    <property type="match status" value="1"/>
</dbReference>
<evidence type="ECO:0000256" key="8">
    <source>
        <dbReference type="SAM" id="Phobius"/>
    </source>
</evidence>
<evidence type="ECO:0000313" key="11">
    <source>
        <dbReference type="RefSeq" id="XP_031555602.1"/>
    </source>
</evidence>
<evidence type="ECO:0000256" key="6">
    <source>
        <dbReference type="ARBA" id="ARBA00023170"/>
    </source>
</evidence>
<keyword evidence="7" id="KW-0807">Transducer</keyword>
<dbReference type="PANTHER" id="PTHR24240">
    <property type="entry name" value="OPSIN"/>
    <property type="match status" value="1"/>
</dbReference>
<dbReference type="Proteomes" id="UP000515163">
    <property type="component" value="Unplaced"/>
</dbReference>
<keyword evidence="6" id="KW-0675">Receptor</keyword>
<evidence type="ECO:0000313" key="10">
    <source>
        <dbReference type="Proteomes" id="UP000515163"/>
    </source>
</evidence>
<evidence type="ECO:0000259" key="9">
    <source>
        <dbReference type="PROSITE" id="PS50262"/>
    </source>
</evidence>
<keyword evidence="5 8" id="KW-0472">Membrane</keyword>
<dbReference type="GO" id="GO:0004930">
    <property type="term" value="F:G protein-coupled receptor activity"/>
    <property type="evidence" value="ECO:0007669"/>
    <property type="project" value="UniProtKB-KW"/>
</dbReference>
<feature type="transmembrane region" description="Helical" evidence="8">
    <location>
        <begin position="107"/>
        <end position="132"/>
    </location>
</feature>
<feature type="transmembrane region" description="Helical" evidence="8">
    <location>
        <begin position="260"/>
        <end position="279"/>
    </location>
</feature>
<gene>
    <name evidence="11" type="primary">LOC116292422</name>
</gene>
<dbReference type="PROSITE" id="PS50262">
    <property type="entry name" value="G_PROTEIN_RECEP_F1_2"/>
    <property type="match status" value="1"/>
</dbReference>
<dbReference type="AlphaFoldDB" id="A0A6P8HSE5"/>
<dbReference type="InterPro" id="IPR017452">
    <property type="entry name" value="GPCR_Rhodpsn_7TM"/>
</dbReference>
<dbReference type="SMART" id="SM01381">
    <property type="entry name" value="7TM_GPCR_Srsx"/>
    <property type="match status" value="1"/>
</dbReference>
<dbReference type="InterPro" id="IPR050125">
    <property type="entry name" value="GPCR_opsins"/>
</dbReference>
<dbReference type="GO" id="GO:0016020">
    <property type="term" value="C:membrane"/>
    <property type="evidence" value="ECO:0007669"/>
    <property type="project" value="UniProtKB-SubCell"/>
</dbReference>
<feature type="transmembrane region" description="Helical" evidence="8">
    <location>
        <begin position="62"/>
        <end position="87"/>
    </location>
</feature>
<dbReference type="RefSeq" id="XP_031555602.1">
    <property type="nucleotide sequence ID" value="XM_031699742.1"/>
</dbReference>
<evidence type="ECO:0000256" key="4">
    <source>
        <dbReference type="ARBA" id="ARBA00023040"/>
    </source>
</evidence>
<feature type="transmembrane region" description="Helical" evidence="8">
    <location>
        <begin position="291"/>
        <end position="313"/>
    </location>
</feature>
<dbReference type="SUPFAM" id="SSF81321">
    <property type="entry name" value="Family A G protein-coupled receptor-like"/>
    <property type="match status" value="1"/>
</dbReference>
<dbReference type="OrthoDB" id="5957092at2759"/>
<feature type="domain" description="G-protein coupled receptors family 1 profile" evidence="9">
    <location>
        <begin position="41"/>
        <end position="311"/>
    </location>
</feature>
<organism evidence="10 11">
    <name type="scientific">Actinia tenebrosa</name>
    <name type="common">Australian red waratah sea anemone</name>
    <dbReference type="NCBI Taxonomy" id="6105"/>
    <lineage>
        <taxon>Eukaryota</taxon>
        <taxon>Metazoa</taxon>
        <taxon>Cnidaria</taxon>
        <taxon>Anthozoa</taxon>
        <taxon>Hexacorallia</taxon>
        <taxon>Actiniaria</taxon>
        <taxon>Actiniidae</taxon>
        <taxon>Actinia</taxon>
    </lineage>
</organism>